<keyword evidence="1" id="KW-1133">Transmembrane helix</keyword>
<protein>
    <submittedName>
        <fullName evidence="2">Uncharacterized protein</fullName>
    </submittedName>
</protein>
<comment type="caution">
    <text evidence="2">The sequence shown here is derived from an EMBL/GenBank/DDBJ whole genome shotgun (WGS) entry which is preliminary data.</text>
</comment>
<evidence type="ECO:0000313" key="2">
    <source>
        <dbReference type="EMBL" id="KAJ8985713.1"/>
    </source>
</evidence>
<keyword evidence="1" id="KW-0812">Transmembrane</keyword>
<gene>
    <name evidence="2" type="ORF">NQ317_014363</name>
</gene>
<name>A0ABQ9K576_9CUCU</name>
<reference evidence="2" key="1">
    <citation type="journal article" date="2023" name="Insect Mol. Biol.">
        <title>Genome sequencing provides insights into the evolution of gene families encoding plant cell wall-degrading enzymes in longhorned beetles.</title>
        <authorList>
            <person name="Shin N.R."/>
            <person name="Okamura Y."/>
            <person name="Kirsch R."/>
            <person name="Pauchet Y."/>
        </authorList>
    </citation>
    <scope>NUCLEOTIDE SEQUENCE</scope>
    <source>
        <strain evidence="2">MMC_N1</strain>
    </source>
</reference>
<feature type="transmembrane region" description="Helical" evidence="1">
    <location>
        <begin position="51"/>
        <end position="74"/>
    </location>
</feature>
<organism evidence="2 3">
    <name type="scientific">Molorchus minor</name>
    <dbReference type="NCBI Taxonomy" id="1323400"/>
    <lineage>
        <taxon>Eukaryota</taxon>
        <taxon>Metazoa</taxon>
        <taxon>Ecdysozoa</taxon>
        <taxon>Arthropoda</taxon>
        <taxon>Hexapoda</taxon>
        <taxon>Insecta</taxon>
        <taxon>Pterygota</taxon>
        <taxon>Neoptera</taxon>
        <taxon>Endopterygota</taxon>
        <taxon>Coleoptera</taxon>
        <taxon>Polyphaga</taxon>
        <taxon>Cucujiformia</taxon>
        <taxon>Chrysomeloidea</taxon>
        <taxon>Cerambycidae</taxon>
        <taxon>Lamiinae</taxon>
        <taxon>Monochamini</taxon>
        <taxon>Molorchus</taxon>
    </lineage>
</organism>
<evidence type="ECO:0000313" key="3">
    <source>
        <dbReference type="Proteomes" id="UP001162164"/>
    </source>
</evidence>
<dbReference type="EMBL" id="JAPWTJ010000009">
    <property type="protein sequence ID" value="KAJ8985713.1"/>
    <property type="molecule type" value="Genomic_DNA"/>
</dbReference>
<accession>A0ABQ9K576</accession>
<sequence>MAKLQENNINKTTATVDRVGLCIVITTVIIILVVVISGICVRFLLEETLSRIILIALICFLCVLGMIVLFYFGVETTKSGKSG</sequence>
<evidence type="ECO:0000256" key="1">
    <source>
        <dbReference type="SAM" id="Phobius"/>
    </source>
</evidence>
<keyword evidence="1" id="KW-0472">Membrane</keyword>
<dbReference type="Proteomes" id="UP001162164">
    <property type="component" value="Unassembled WGS sequence"/>
</dbReference>
<proteinExistence type="predicted"/>
<keyword evidence="3" id="KW-1185">Reference proteome</keyword>
<feature type="transmembrane region" description="Helical" evidence="1">
    <location>
        <begin position="21"/>
        <end position="45"/>
    </location>
</feature>